<evidence type="ECO:0000313" key="4">
    <source>
        <dbReference type="EMBL" id="OBB32596.1"/>
    </source>
</evidence>
<dbReference type="Pfam" id="PF00561">
    <property type="entry name" value="Abhydrolase_1"/>
    <property type="match status" value="1"/>
</dbReference>
<dbReference type="InterPro" id="IPR050471">
    <property type="entry name" value="AB_hydrolase"/>
</dbReference>
<dbReference type="InterPro" id="IPR000073">
    <property type="entry name" value="AB_hydrolase_1"/>
</dbReference>
<dbReference type="FunFam" id="3.40.50.1820:FF:000205">
    <property type="entry name" value="Non-haem bromoperoxidase BPO-A2"/>
    <property type="match status" value="1"/>
</dbReference>
<evidence type="ECO:0000259" key="3">
    <source>
        <dbReference type="Pfam" id="PF00561"/>
    </source>
</evidence>
<feature type="domain" description="AB hydrolase-1" evidence="3">
    <location>
        <begin position="27"/>
        <end position="264"/>
    </location>
</feature>
<dbReference type="AlphaFoldDB" id="A0A1A0RDM2"/>
<dbReference type="Gene3D" id="3.40.50.1820">
    <property type="entry name" value="alpha/beta hydrolase"/>
    <property type="match status" value="1"/>
</dbReference>
<organism evidence="4 5">
    <name type="scientific">Mycolicibacterium peregrinum</name>
    <name type="common">Mycobacterium peregrinum</name>
    <dbReference type="NCBI Taxonomy" id="43304"/>
    <lineage>
        <taxon>Bacteria</taxon>
        <taxon>Bacillati</taxon>
        <taxon>Actinomycetota</taxon>
        <taxon>Actinomycetes</taxon>
        <taxon>Mycobacteriales</taxon>
        <taxon>Mycobacteriaceae</taxon>
        <taxon>Mycolicibacterium</taxon>
    </lineage>
</organism>
<dbReference type="SUPFAM" id="SSF53474">
    <property type="entry name" value="alpha/beta-Hydrolases"/>
    <property type="match status" value="1"/>
</dbReference>
<sequence>MTAITAYRGPLRSIDLHVEDTGGDGRPVVLIHGWPLTGESWAPQVEALAAAGYRVITYDRRGFGRSDTSLVGYTYESLSDDLSALMEEMDLHDATLVGFSMGGGEVASYCARKGTARVRSAVFASSVTPYMLHSRDNPAGPLGKAEAAQMAMSLTKNQDAFYDQLMTDVFSVNGELVISEDQRRQTLAMCGQANKHAALACLTAFGNTDFREDLPRVTVPSLVIHGDADTTVPFEGAGLRTHEALRDSRLHVIAGGPHGIPISHAGEFNDVLLSFLAEEFGAHRGVH</sequence>
<evidence type="ECO:0000313" key="5">
    <source>
        <dbReference type="Proteomes" id="UP000093902"/>
    </source>
</evidence>
<name>A0A1A0RDM2_MYCPR</name>
<comment type="similarity">
    <text evidence="2">Belongs to the AB hydrolase superfamily. Bacterial non-heme haloperoxidase / perhydrolase family.</text>
</comment>
<comment type="caution">
    <text evidence="4">The sequence shown here is derived from an EMBL/GenBank/DDBJ whole genome shotgun (WGS) entry which is preliminary data.</text>
</comment>
<protein>
    <submittedName>
        <fullName evidence="4">Bromoperoxidase</fullName>
    </submittedName>
</protein>
<dbReference type="RefSeq" id="WP_064931103.1">
    <property type="nucleotide sequence ID" value="NZ_LZSO01000012.1"/>
</dbReference>
<dbReference type="PANTHER" id="PTHR43433">
    <property type="entry name" value="HYDROLASE, ALPHA/BETA FOLD FAMILY PROTEIN"/>
    <property type="match status" value="1"/>
</dbReference>
<dbReference type="PRINTS" id="PR00412">
    <property type="entry name" value="EPOXHYDRLASE"/>
</dbReference>
<dbReference type="EMBL" id="LZSO01000012">
    <property type="protein sequence ID" value="OBB32596.1"/>
    <property type="molecule type" value="Genomic_DNA"/>
</dbReference>
<dbReference type="InterPro" id="IPR000639">
    <property type="entry name" value="Epox_hydrolase-like"/>
</dbReference>
<evidence type="ECO:0000256" key="1">
    <source>
        <dbReference type="ARBA" id="ARBA00022559"/>
    </source>
</evidence>
<keyword evidence="1 4" id="KW-0560">Oxidoreductase</keyword>
<proteinExistence type="inferred from homology"/>
<dbReference type="InterPro" id="IPR029058">
    <property type="entry name" value="AB_hydrolase_fold"/>
</dbReference>
<dbReference type="Proteomes" id="UP000093902">
    <property type="component" value="Unassembled WGS sequence"/>
</dbReference>
<evidence type="ECO:0000256" key="2">
    <source>
        <dbReference type="ARBA" id="ARBA00038128"/>
    </source>
</evidence>
<accession>A0A1A0RDM2</accession>
<dbReference type="GO" id="GO:0004601">
    <property type="term" value="F:peroxidase activity"/>
    <property type="evidence" value="ECO:0007669"/>
    <property type="project" value="UniProtKB-KW"/>
</dbReference>
<dbReference type="STRING" id="43304.GCA_001403655_04181"/>
<keyword evidence="1 4" id="KW-0575">Peroxidase</keyword>
<dbReference type="PANTHER" id="PTHR43433:SF4">
    <property type="entry name" value="NON-HEME CHLOROPEROXIDASE-RELATED"/>
    <property type="match status" value="1"/>
</dbReference>
<gene>
    <name evidence="4" type="ORF">A5792_00705</name>
</gene>
<reference evidence="5" key="1">
    <citation type="submission" date="2016-06" db="EMBL/GenBank/DDBJ databases">
        <authorList>
            <person name="Sutton G."/>
            <person name="Brinkac L."/>
            <person name="Sanka R."/>
            <person name="Adams M."/>
            <person name="Lau E."/>
            <person name="Mehaffy C."/>
            <person name="Tameris M."/>
            <person name="Hatherill M."/>
            <person name="Hanekom W."/>
            <person name="Mahomed H."/>
            <person name="Mcshane H."/>
        </authorList>
    </citation>
    <scope>NUCLEOTIDE SEQUENCE [LARGE SCALE GENOMIC DNA]</scope>
    <source>
        <strain evidence="5">852002-51209_SCH5440388</strain>
    </source>
</reference>
<dbReference type="OrthoDB" id="9785847at2"/>
<dbReference type="PRINTS" id="PR00111">
    <property type="entry name" value="ABHYDROLASE"/>
</dbReference>